<accession>A0A702BL01</accession>
<reference evidence="1" key="1">
    <citation type="journal article" date="2018" name="Genome Biol.">
        <title>SKESA: strategic k-mer extension for scrupulous assemblies.</title>
        <authorList>
            <person name="Souvorov A."/>
            <person name="Agarwala R."/>
            <person name="Lipman D.J."/>
        </authorList>
    </citation>
    <scope>NUCLEOTIDE SEQUENCE</scope>
    <source>
        <strain evidence="1">2702-77</strain>
    </source>
</reference>
<reference evidence="1" key="2">
    <citation type="submission" date="2018-09" db="EMBL/GenBank/DDBJ databases">
        <authorList>
            <consortium name="NCBI Pathogen Detection Project"/>
        </authorList>
    </citation>
    <scope>NUCLEOTIDE SEQUENCE</scope>
    <source>
        <strain evidence="1">2702-77</strain>
    </source>
</reference>
<dbReference type="AlphaFoldDB" id="A0A702BL01"/>
<organism evidence="1">
    <name type="scientific">Salmonella bongori serovar 44:r:-</name>
    <dbReference type="NCBI Taxonomy" id="1967585"/>
    <lineage>
        <taxon>Bacteria</taxon>
        <taxon>Pseudomonadati</taxon>
        <taxon>Pseudomonadota</taxon>
        <taxon>Gammaproteobacteria</taxon>
        <taxon>Enterobacterales</taxon>
        <taxon>Enterobacteriaceae</taxon>
        <taxon>Salmonella</taxon>
    </lineage>
</organism>
<sequence length="38" mass="4484">MSKKWFNCHGVAPEEQMKCDTLFHAYATCWDALPVFMF</sequence>
<proteinExistence type="predicted"/>
<evidence type="ECO:0000313" key="1">
    <source>
        <dbReference type="EMBL" id="HAC6693555.1"/>
    </source>
</evidence>
<gene>
    <name evidence="1" type="ORF">G0D16_04460</name>
</gene>
<protein>
    <submittedName>
        <fullName evidence="1">UmuDC operon protein</fullName>
    </submittedName>
</protein>
<dbReference type="EMBL" id="DAAMHO010000004">
    <property type="protein sequence ID" value="HAC6693555.1"/>
    <property type="molecule type" value="Genomic_DNA"/>
</dbReference>
<name>A0A702BL01_SALBN</name>
<comment type="caution">
    <text evidence="1">The sequence shown here is derived from an EMBL/GenBank/DDBJ whole genome shotgun (WGS) entry which is preliminary data.</text>
</comment>